<protein>
    <submittedName>
        <fullName evidence="5">LacI family transcriptional regulator</fullName>
    </submittedName>
</protein>
<evidence type="ECO:0000259" key="4">
    <source>
        <dbReference type="PROSITE" id="PS50932"/>
    </source>
</evidence>
<dbReference type="Pfam" id="PF13377">
    <property type="entry name" value="Peripla_BP_3"/>
    <property type="match status" value="1"/>
</dbReference>
<evidence type="ECO:0000256" key="3">
    <source>
        <dbReference type="ARBA" id="ARBA00023163"/>
    </source>
</evidence>
<keyword evidence="1" id="KW-0805">Transcription regulation</keyword>
<gene>
    <name evidence="5" type="primary">cytR</name>
    <name evidence="5" type="ORF">KFL01_08360</name>
</gene>
<reference evidence="5 6" key="1">
    <citation type="submission" date="2019-07" db="EMBL/GenBank/DDBJ databases">
        <title>Whole genome shotgun sequence of Kocuria flava NBRC 107626.</title>
        <authorList>
            <person name="Hosoyama A."/>
            <person name="Uohara A."/>
            <person name="Ohji S."/>
            <person name="Ichikawa N."/>
        </authorList>
    </citation>
    <scope>NUCLEOTIDE SEQUENCE [LARGE SCALE GENOMIC DNA]</scope>
    <source>
        <strain evidence="5 6">NBRC 107626</strain>
    </source>
</reference>
<evidence type="ECO:0000256" key="2">
    <source>
        <dbReference type="ARBA" id="ARBA00023125"/>
    </source>
</evidence>
<evidence type="ECO:0000256" key="1">
    <source>
        <dbReference type="ARBA" id="ARBA00023015"/>
    </source>
</evidence>
<dbReference type="CDD" id="cd06267">
    <property type="entry name" value="PBP1_LacI_sugar_binding-like"/>
    <property type="match status" value="1"/>
</dbReference>
<dbReference type="SUPFAM" id="SSF53822">
    <property type="entry name" value="Periplasmic binding protein-like I"/>
    <property type="match status" value="1"/>
</dbReference>
<feature type="domain" description="HTH lacI-type" evidence="4">
    <location>
        <begin position="1"/>
        <end position="38"/>
    </location>
</feature>
<organism evidence="5 6">
    <name type="scientific">Kocuria flava</name>
    <dbReference type="NCBI Taxonomy" id="446860"/>
    <lineage>
        <taxon>Bacteria</taxon>
        <taxon>Bacillati</taxon>
        <taxon>Actinomycetota</taxon>
        <taxon>Actinomycetes</taxon>
        <taxon>Micrococcales</taxon>
        <taxon>Micrococcaceae</taxon>
        <taxon>Kocuria</taxon>
    </lineage>
</organism>
<dbReference type="PANTHER" id="PTHR30146:SF109">
    <property type="entry name" value="HTH-TYPE TRANSCRIPTIONAL REGULATOR GALS"/>
    <property type="match status" value="1"/>
</dbReference>
<evidence type="ECO:0000313" key="6">
    <source>
        <dbReference type="Proteomes" id="UP000321155"/>
    </source>
</evidence>
<dbReference type="Proteomes" id="UP000321155">
    <property type="component" value="Unassembled WGS sequence"/>
</dbReference>
<evidence type="ECO:0000313" key="5">
    <source>
        <dbReference type="EMBL" id="GEO91530.1"/>
    </source>
</evidence>
<dbReference type="PROSITE" id="PS50932">
    <property type="entry name" value="HTH_LACI_2"/>
    <property type="match status" value="1"/>
</dbReference>
<proteinExistence type="predicted"/>
<dbReference type="InterPro" id="IPR000843">
    <property type="entry name" value="HTH_LacI"/>
</dbReference>
<dbReference type="SUPFAM" id="SSF47413">
    <property type="entry name" value="lambda repressor-like DNA-binding domains"/>
    <property type="match status" value="1"/>
</dbReference>
<accession>A0ABQ0X2K4</accession>
<dbReference type="SMART" id="SM00354">
    <property type="entry name" value="HTH_LACI"/>
    <property type="match status" value="1"/>
</dbReference>
<dbReference type="EMBL" id="BJZR01000014">
    <property type="protein sequence ID" value="GEO91530.1"/>
    <property type="molecule type" value="Genomic_DNA"/>
</dbReference>
<dbReference type="InterPro" id="IPR010982">
    <property type="entry name" value="Lambda_DNA-bd_dom_sf"/>
</dbReference>
<sequence>MLNDDPALRAREETRQRVRQAVKELGYQPNRIARSLRTATSNTLGLVIPNFENPIWAVVVDGAETEADARGKTLIVASAARTPGRVQQFLDLGAHGGLDGILIATAGQTDTPPADAPVPWLLLNRRAEGSRRYLLLDDEAAAHRATTALIDLGHTRIAHLSGPAHAESAGRRTSGYRKAMADHGLAPGPILEADYSFTGGNTATDALLAAGAETTGVVVANIASASGLLVGLRAHGKHVPDDISVIAIHDHPLAGAFDPPLTTVSMPLFEMGRRAVALLLDTDPQDAIEETIPDGIELIPRASTAPPKA</sequence>
<keyword evidence="3" id="KW-0804">Transcription</keyword>
<keyword evidence="2" id="KW-0238">DNA-binding</keyword>
<dbReference type="InterPro" id="IPR046335">
    <property type="entry name" value="LacI/GalR-like_sensor"/>
</dbReference>
<dbReference type="Gene3D" id="1.10.260.40">
    <property type="entry name" value="lambda repressor-like DNA-binding domains"/>
    <property type="match status" value="1"/>
</dbReference>
<dbReference type="PANTHER" id="PTHR30146">
    <property type="entry name" value="LACI-RELATED TRANSCRIPTIONAL REPRESSOR"/>
    <property type="match status" value="1"/>
</dbReference>
<dbReference type="InterPro" id="IPR028082">
    <property type="entry name" value="Peripla_BP_I"/>
</dbReference>
<dbReference type="CDD" id="cd01392">
    <property type="entry name" value="HTH_LacI"/>
    <property type="match status" value="1"/>
</dbReference>
<dbReference type="Gene3D" id="3.40.50.2300">
    <property type="match status" value="2"/>
</dbReference>
<name>A0ABQ0X2K4_9MICC</name>
<comment type="caution">
    <text evidence="5">The sequence shown here is derived from an EMBL/GenBank/DDBJ whole genome shotgun (WGS) entry which is preliminary data.</text>
</comment>
<keyword evidence="6" id="KW-1185">Reference proteome</keyword>